<evidence type="ECO:0000313" key="3">
    <source>
        <dbReference type="Proteomes" id="UP000320216"/>
    </source>
</evidence>
<keyword evidence="1" id="KW-0732">Signal</keyword>
<sequence length="280" mass="29179">MIKNTTTRSFRSWPRPLRILSLVAAGVLALAIIGASAFAGYTAFLAPPLAKAQQEQCDHSFSSDAGRAACVAGHPDKAKAADRTAAQLAKQHALVKRCQSQYDDLTAQTDCANGDTASADADQAAADKAAADAEKAATAGQSYDNPVAVGTHVSMQNTNRLDGSVVTYSEWISGFNADWRGYDEFEAPDAGMKYVAFVVHVQATDAGVDAGAIAYDASFTDATGNVYDHADAEFEAKPQMPQVTLGAGQQTSGVVVFQVPASVSTGVATFGDGTVFEAVR</sequence>
<dbReference type="AlphaFoldDB" id="A0A5B8M9F1"/>
<keyword evidence="3" id="KW-1185">Reference proteome</keyword>
<dbReference type="KEGG" id="huw:FPZ11_17345"/>
<evidence type="ECO:0000313" key="2">
    <source>
        <dbReference type="EMBL" id="QDZ16285.1"/>
    </source>
</evidence>
<dbReference type="InterPro" id="IPR029050">
    <property type="entry name" value="Immunoprotect_excell_Ig-like"/>
</dbReference>
<dbReference type="RefSeq" id="WP_146322289.1">
    <property type="nucleotide sequence ID" value="NZ_CP042305.1"/>
</dbReference>
<gene>
    <name evidence="2" type="ORF">FPZ11_17345</name>
</gene>
<dbReference type="OrthoDB" id="2004788at2"/>
<organism evidence="2 3">
    <name type="scientific">Humibacter ginsenosidimutans</name>
    <dbReference type="NCBI Taxonomy" id="2599293"/>
    <lineage>
        <taxon>Bacteria</taxon>
        <taxon>Bacillati</taxon>
        <taxon>Actinomycetota</taxon>
        <taxon>Actinomycetes</taxon>
        <taxon>Micrococcales</taxon>
        <taxon>Microbacteriaceae</taxon>
        <taxon>Humibacter</taxon>
    </lineage>
</organism>
<dbReference type="Gene3D" id="2.60.40.1240">
    <property type="match status" value="1"/>
</dbReference>
<name>A0A5B8M9F1_9MICO</name>
<dbReference type="EMBL" id="CP042305">
    <property type="protein sequence ID" value="QDZ16285.1"/>
    <property type="molecule type" value="Genomic_DNA"/>
</dbReference>
<protein>
    <submittedName>
        <fullName evidence="2">DUF4352 domain-containing protein</fullName>
    </submittedName>
</protein>
<evidence type="ECO:0000256" key="1">
    <source>
        <dbReference type="ARBA" id="ARBA00022729"/>
    </source>
</evidence>
<accession>A0A5B8M9F1</accession>
<reference evidence="2 3" key="1">
    <citation type="submission" date="2019-07" db="EMBL/GenBank/DDBJ databases">
        <title>Full genome sequence of Humibacter sp. WJ7-1.</title>
        <authorList>
            <person name="Im W.-T."/>
        </authorList>
    </citation>
    <scope>NUCLEOTIDE SEQUENCE [LARGE SCALE GENOMIC DNA]</scope>
    <source>
        <strain evidence="2 3">WJ7-1</strain>
    </source>
</reference>
<proteinExistence type="predicted"/>
<dbReference type="Proteomes" id="UP000320216">
    <property type="component" value="Chromosome"/>
</dbReference>